<dbReference type="GO" id="GO:0005829">
    <property type="term" value="C:cytosol"/>
    <property type="evidence" value="ECO:0007669"/>
    <property type="project" value="TreeGrafter"/>
</dbReference>
<dbReference type="InterPro" id="IPR010982">
    <property type="entry name" value="Lambda_DNA-bd_dom_sf"/>
</dbReference>
<evidence type="ECO:0000256" key="1">
    <source>
        <dbReference type="ARBA" id="ARBA00023125"/>
    </source>
</evidence>
<dbReference type="InterPro" id="IPR050807">
    <property type="entry name" value="TransReg_Diox_bact_type"/>
</dbReference>
<dbReference type="PANTHER" id="PTHR46797:SF10">
    <property type="entry name" value="BLR1115 PROTEIN"/>
    <property type="match status" value="1"/>
</dbReference>
<dbReference type="CDD" id="cd00093">
    <property type="entry name" value="HTH_XRE"/>
    <property type="match status" value="1"/>
</dbReference>
<protein>
    <submittedName>
        <fullName evidence="2">Helix-turn-helix domain protein</fullName>
    </submittedName>
</protein>
<evidence type="ECO:0000313" key="3">
    <source>
        <dbReference type="Proteomes" id="UP000238390"/>
    </source>
</evidence>
<dbReference type="InterPro" id="IPR014710">
    <property type="entry name" value="RmlC-like_jellyroll"/>
</dbReference>
<keyword evidence="3" id="KW-1185">Reference proteome</keyword>
<name>A0A2R3IPV0_9PSED</name>
<dbReference type="AlphaFoldDB" id="A0A2R3IPV0"/>
<dbReference type="SUPFAM" id="SSF51182">
    <property type="entry name" value="RmlC-like cupins"/>
    <property type="match status" value="1"/>
</dbReference>
<dbReference type="Pfam" id="PF01381">
    <property type="entry name" value="HTH_3"/>
    <property type="match status" value="1"/>
</dbReference>
<dbReference type="Gene3D" id="2.60.120.10">
    <property type="entry name" value="Jelly Rolls"/>
    <property type="match status" value="1"/>
</dbReference>
<dbReference type="GO" id="GO:0003700">
    <property type="term" value="F:DNA-binding transcription factor activity"/>
    <property type="evidence" value="ECO:0007669"/>
    <property type="project" value="TreeGrafter"/>
</dbReference>
<dbReference type="SUPFAM" id="SSF47413">
    <property type="entry name" value="lambda repressor-like DNA-binding domains"/>
    <property type="match status" value="1"/>
</dbReference>
<keyword evidence="1" id="KW-0238">DNA-binding</keyword>
<dbReference type="PANTHER" id="PTHR46797">
    <property type="entry name" value="HTH-TYPE TRANSCRIPTIONAL REGULATOR"/>
    <property type="match status" value="1"/>
</dbReference>
<dbReference type="RefSeq" id="WP_043101666.1">
    <property type="nucleotide sequence ID" value="NZ_CP027169.1"/>
</dbReference>
<dbReference type="SMART" id="SM00530">
    <property type="entry name" value="HTH_XRE"/>
    <property type="match status" value="1"/>
</dbReference>
<dbReference type="PROSITE" id="PS50943">
    <property type="entry name" value="HTH_CROC1"/>
    <property type="match status" value="1"/>
</dbReference>
<sequence length="183" mass="20617">MDLDELIARRLSTLRSERRLTLAQLAERSAVSKAMISRIERNESSPTASVLGRLAGGLGVALSELLGDTQAPAAPLCRRDRQEVWEDPASGYRRRQVGARDPHSGCEMVEVEIPADTRLDYPRWGGRPYRQRLWLLEGTLEIGYGEQRFMLEHGDRLDFGVDRAVTFVTAGQPCRYLLVILHD</sequence>
<dbReference type="Gene3D" id="1.10.260.40">
    <property type="entry name" value="lambda repressor-like DNA-binding domains"/>
    <property type="match status" value="1"/>
</dbReference>
<proteinExistence type="predicted"/>
<dbReference type="Proteomes" id="UP000238390">
    <property type="component" value="Chromosome"/>
</dbReference>
<accession>A0A2R3IPV0</accession>
<evidence type="ECO:0000313" key="2">
    <source>
        <dbReference type="EMBL" id="AVK03952.1"/>
    </source>
</evidence>
<dbReference type="InterPro" id="IPR011051">
    <property type="entry name" value="RmlC_Cupin_sf"/>
</dbReference>
<dbReference type="InterPro" id="IPR001387">
    <property type="entry name" value="Cro/C1-type_HTH"/>
</dbReference>
<dbReference type="GO" id="GO:0003677">
    <property type="term" value="F:DNA binding"/>
    <property type="evidence" value="ECO:0007669"/>
    <property type="project" value="UniProtKB-KW"/>
</dbReference>
<organism evidence="2 3">
    <name type="scientific">Pseudomonas paraeruginosa</name>
    <dbReference type="NCBI Taxonomy" id="2994495"/>
    <lineage>
        <taxon>Bacteria</taxon>
        <taxon>Pseudomonadati</taxon>
        <taxon>Pseudomonadota</taxon>
        <taxon>Gammaproteobacteria</taxon>
        <taxon>Pseudomonadales</taxon>
        <taxon>Pseudomonadaceae</taxon>
        <taxon>Pseudomonas</taxon>
    </lineage>
</organism>
<reference evidence="2 3" key="1">
    <citation type="submission" date="2018-02" db="EMBL/GenBank/DDBJ databases">
        <title>FDA/CDC Antimicrobial Resistant Isolate Bank Genome Sequencing.</title>
        <authorList>
            <person name="Benahmed F.H."/>
            <person name="Lutgring J.D."/>
            <person name="Yoo B."/>
            <person name="Machado M."/>
            <person name="Brown A."/>
            <person name="McAllister G."/>
            <person name="Perry A."/>
            <person name="Halpin A.L."/>
            <person name="Vavikolanu K."/>
            <person name="Ott S."/>
            <person name="Zhao X."/>
            <person name="Tallon L.J."/>
            <person name="Sadzewicz L."/>
            <person name="Aluvathingal J."/>
            <person name="Nadendla S."/>
            <person name="Voskania-kordi A."/>
            <person name="Simonyan V."/>
            <person name="Patel J."/>
            <person name="Shawar R.M."/>
        </authorList>
    </citation>
    <scope>NUCLEOTIDE SEQUENCE [LARGE SCALE GENOMIC DNA]</scope>
    <source>
        <strain evidence="2 3">AR_0356</strain>
    </source>
</reference>
<dbReference type="EMBL" id="CP027169">
    <property type="protein sequence ID" value="AVK03952.1"/>
    <property type="molecule type" value="Genomic_DNA"/>
</dbReference>
<gene>
    <name evidence="2" type="ORF">CSB93_4643</name>
</gene>
<dbReference type="CDD" id="cd02209">
    <property type="entry name" value="cupin_XRE_C"/>
    <property type="match status" value="1"/>
</dbReference>